<dbReference type="Pfam" id="PF12650">
    <property type="entry name" value="DUF3784"/>
    <property type="match status" value="1"/>
</dbReference>
<evidence type="ECO:0000313" key="2">
    <source>
        <dbReference type="EMBL" id="MBL7560796.1"/>
    </source>
</evidence>
<feature type="transmembrane region" description="Helical" evidence="1">
    <location>
        <begin position="6"/>
        <end position="27"/>
    </location>
</feature>
<evidence type="ECO:0000313" key="3">
    <source>
        <dbReference type="Proteomes" id="UP000605013"/>
    </source>
</evidence>
<gene>
    <name evidence="2" type="ORF">JAO71_13385</name>
</gene>
<proteinExistence type="predicted"/>
<dbReference type="RefSeq" id="WP_116822650.1">
    <property type="nucleotide sequence ID" value="NZ_JAEMEF010000013.1"/>
</dbReference>
<evidence type="ECO:0000256" key="1">
    <source>
        <dbReference type="SAM" id="Phobius"/>
    </source>
</evidence>
<protein>
    <submittedName>
        <fullName evidence="2">DUF3784 domain-containing protein</fullName>
    </submittedName>
</protein>
<feature type="transmembrane region" description="Helical" evidence="1">
    <location>
        <begin position="76"/>
        <end position="96"/>
    </location>
</feature>
<reference evidence="2 3" key="1">
    <citation type="submission" date="2020-12" db="EMBL/GenBank/DDBJ databases">
        <title>Olleya sediminilitoris sp. nov., isolated from a tidal flat.</title>
        <authorList>
            <person name="Park S."/>
            <person name="Yoon J.-H."/>
        </authorList>
    </citation>
    <scope>NUCLEOTIDE SEQUENCE [LARGE SCALE GENOMIC DNA]</scope>
    <source>
        <strain evidence="2 3">YSTF-M6</strain>
    </source>
</reference>
<keyword evidence="1" id="KW-1133">Transmembrane helix</keyword>
<dbReference type="EMBL" id="JAEMEF010000013">
    <property type="protein sequence ID" value="MBL7560796.1"/>
    <property type="molecule type" value="Genomic_DNA"/>
</dbReference>
<organism evidence="2 3">
    <name type="scientific">Olleya sediminilitoris</name>
    <dbReference type="NCBI Taxonomy" id="2795739"/>
    <lineage>
        <taxon>Bacteria</taxon>
        <taxon>Pseudomonadati</taxon>
        <taxon>Bacteroidota</taxon>
        <taxon>Flavobacteriia</taxon>
        <taxon>Flavobacteriales</taxon>
        <taxon>Flavobacteriaceae</taxon>
    </lineage>
</organism>
<comment type="caution">
    <text evidence="2">The sequence shown here is derived from an EMBL/GenBank/DDBJ whole genome shotgun (WGS) entry which is preliminary data.</text>
</comment>
<keyword evidence="1" id="KW-0472">Membrane</keyword>
<name>A0ABS1WNU4_9FLAO</name>
<keyword evidence="1" id="KW-0812">Transmembrane</keyword>
<dbReference type="Proteomes" id="UP000605013">
    <property type="component" value="Unassembled WGS sequence"/>
</dbReference>
<keyword evidence="3" id="KW-1185">Reference proteome</keyword>
<accession>A0ABS1WNU4</accession>
<feature type="transmembrane region" description="Helical" evidence="1">
    <location>
        <begin position="48"/>
        <end position="70"/>
    </location>
</feature>
<dbReference type="InterPro" id="IPR017259">
    <property type="entry name" value="UCP037672"/>
</dbReference>
<sequence length="102" mass="11568">MVYSQILLSLILIITGYLVKKYPELIAGYNTLPKDKKAKIDIVSLSNFLKRLLIGLGVFCIINYAILTMCLIRDSTIMYCNTIIIVLVIIVGLIMVNKRFKL</sequence>